<feature type="chain" id="PRO_5040439903" description="Mono-/di-acylglycerol lipase N-terminal domain-containing protein" evidence="1">
    <location>
        <begin position="16"/>
        <end position="94"/>
    </location>
</feature>
<accession>A0A9P8TXB1</accession>
<proteinExistence type="predicted"/>
<feature type="signal peptide" evidence="1">
    <location>
        <begin position="1"/>
        <end position="15"/>
    </location>
</feature>
<keyword evidence="4" id="KW-1185">Reference proteome</keyword>
<dbReference type="EMBL" id="JAIWOZ010000001">
    <property type="protein sequence ID" value="KAH6611421.1"/>
    <property type="molecule type" value="Genomic_DNA"/>
</dbReference>
<dbReference type="Gene3D" id="3.40.50.1820">
    <property type="entry name" value="alpha/beta hydrolase"/>
    <property type="match status" value="1"/>
</dbReference>
<dbReference type="InterPro" id="IPR029058">
    <property type="entry name" value="AB_hydrolase_fold"/>
</dbReference>
<dbReference type="Proteomes" id="UP000827724">
    <property type="component" value="Unassembled WGS sequence"/>
</dbReference>
<sequence length="94" mass="10080">MKCWQLLSLAAVATAGPVPSIEDYTRMLQVKARQSDTSFSTTQQELNSFEFFSQYAGASYCNSETPPGQAVACSNGVCPDVAGTVVSSFKQVPF</sequence>
<protein>
    <recommendedName>
        <fullName evidence="2">Mono-/di-acylglycerol lipase N-terminal domain-containing protein</fullName>
    </recommendedName>
</protein>
<dbReference type="InterPro" id="IPR005592">
    <property type="entry name" value="Mono/diacylglycerol_lipase_N"/>
</dbReference>
<dbReference type="Pfam" id="PF03893">
    <property type="entry name" value="Lipase3_N"/>
    <property type="match status" value="1"/>
</dbReference>
<feature type="domain" description="Mono-/di-acylglycerol lipase N-terminal" evidence="2">
    <location>
        <begin position="39"/>
        <end position="82"/>
    </location>
</feature>
<name>A0A9P8TXB1_9HYPO</name>
<keyword evidence="1" id="KW-0732">Signal</keyword>
<reference evidence="3" key="1">
    <citation type="submission" date="2021-08" db="EMBL/GenBank/DDBJ databases">
        <title>Chromosome-Level Trichoderma cornu-damae using Hi-C Data.</title>
        <authorList>
            <person name="Kim C.S."/>
        </authorList>
    </citation>
    <scope>NUCLEOTIDE SEQUENCE</scope>
    <source>
        <strain evidence="3">KA19-0412C</strain>
    </source>
</reference>
<gene>
    <name evidence="3" type="ORF">Trco_001441</name>
</gene>
<dbReference type="GO" id="GO:0016042">
    <property type="term" value="P:lipid catabolic process"/>
    <property type="evidence" value="ECO:0007669"/>
    <property type="project" value="InterPro"/>
</dbReference>
<organism evidence="3 4">
    <name type="scientific">Trichoderma cornu-damae</name>
    <dbReference type="NCBI Taxonomy" id="654480"/>
    <lineage>
        <taxon>Eukaryota</taxon>
        <taxon>Fungi</taxon>
        <taxon>Dikarya</taxon>
        <taxon>Ascomycota</taxon>
        <taxon>Pezizomycotina</taxon>
        <taxon>Sordariomycetes</taxon>
        <taxon>Hypocreomycetidae</taxon>
        <taxon>Hypocreales</taxon>
        <taxon>Hypocreaceae</taxon>
        <taxon>Trichoderma</taxon>
    </lineage>
</organism>
<evidence type="ECO:0000313" key="3">
    <source>
        <dbReference type="EMBL" id="KAH6611421.1"/>
    </source>
</evidence>
<dbReference type="AlphaFoldDB" id="A0A9P8TXB1"/>
<evidence type="ECO:0000256" key="1">
    <source>
        <dbReference type="SAM" id="SignalP"/>
    </source>
</evidence>
<comment type="caution">
    <text evidence="3">The sequence shown here is derived from an EMBL/GenBank/DDBJ whole genome shotgun (WGS) entry which is preliminary data.</text>
</comment>
<evidence type="ECO:0000259" key="2">
    <source>
        <dbReference type="Pfam" id="PF03893"/>
    </source>
</evidence>
<evidence type="ECO:0000313" key="4">
    <source>
        <dbReference type="Proteomes" id="UP000827724"/>
    </source>
</evidence>